<dbReference type="PIRSF" id="PIRSF031057">
    <property type="entry name" value="Thiamin_pyrophosphokinase"/>
    <property type="match status" value="1"/>
</dbReference>
<organism evidence="12">
    <name type="scientific">Araucaria cunninghamii</name>
    <name type="common">Hoop pine</name>
    <name type="synonym">Moreton Bay pine</name>
    <dbReference type="NCBI Taxonomy" id="56994"/>
    <lineage>
        <taxon>Eukaryota</taxon>
        <taxon>Viridiplantae</taxon>
        <taxon>Streptophyta</taxon>
        <taxon>Embryophyta</taxon>
        <taxon>Tracheophyta</taxon>
        <taxon>Spermatophyta</taxon>
        <taxon>Pinopsida</taxon>
        <taxon>Pinidae</taxon>
        <taxon>Conifers II</taxon>
        <taxon>Araucariales</taxon>
        <taxon>Araucariaceae</taxon>
        <taxon>Araucaria</taxon>
    </lineage>
</organism>
<evidence type="ECO:0000256" key="3">
    <source>
        <dbReference type="ARBA" id="ARBA00006785"/>
    </source>
</evidence>
<keyword evidence="8 10" id="KW-0067">ATP-binding</keyword>
<dbReference type="PANTHER" id="PTHR13622">
    <property type="entry name" value="THIAMIN PYROPHOSPHOKINASE"/>
    <property type="match status" value="1"/>
</dbReference>
<evidence type="ECO:0000259" key="11">
    <source>
        <dbReference type="SMART" id="SM00983"/>
    </source>
</evidence>
<dbReference type="SMART" id="SM00983">
    <property type="entry name" value="TPK_B1_binding"/>
    <property type="match status" value="1"/>
</dbReference>
<dbReference type="EMBL" id="GCKF01037063">
    <property type="protein sequence ID" value="JAG96553.1"/>
    <property type="molecule type" value="Transcribed_RNA"/>
</dbReference>
<dbReference type="CDD" id="cd07995">
    <property type="entry name" value="TPK"/>
    <property type="match status" value="1"/>
</dbReference>
<evidence type="ECO:0000256" key="2">
    <source>
        <dbReference type="ARBA" id="ARBA00005078"/>
    </source>
</evidence>
<dbReference type="EC" id="2.7.6.2" evidence="10"/>
<dbReference type="InterPro" id="IPR036371">
    <property type="entry name" value="TPK_B1-bd_sf"/>
</dbReference>
<dbReference type="NCBIfam" id="TIGR01378">
    <property type="entry name" value="thi_PPkinase"/>
    <property type="match status" value="1"/>
</dbReference>
<keyword evidence="7 10" id="KW-0418">Kinase</keyword>
<dbReference type="AlphaFoldDB" id="A0A0D6R2Q7"/>
<dbReference type="InterPro" id="IPR016966">
    <property type="entry name" value="Thiamin_pyrophosphokinase_euk"/>
</dbReference>
<evidence type="ECO:0000313" key="12">
    <source>
        <dbReference type="EMBL" id="JAG96553.1"/>
    </source>
</evidence>
<dbReference type="SUPFAM" id="SSF63862">
    <property type="entry name" value="Thiamin pyrophosphokinase, substrate-binding domain"/>
    <property type="match status" value="1"/>
</dbReference>
<comment type="pathway">
    <text evidence="2 10">Cofactor biosynthesis; thiamine diphosphate biosynthesis; thiamine diphosphate from thiamine: step 1/1.</text>
</comment>
<dbReference type="GO" id="GO:0009229">
    <property type="term" value="P:thiamine diphosphate biosynthetic process"/>
    <property type="evidence" value="ECO:0007669"/>
    <property type="project" value="UniProtKB-UniRule"/>
</dbReference>
<evidence type="ECO:0000256" key="6">
    <source>
        <dbReference type="ARBA" id="ARBA00022741"/>
    </source>
</evidence>
<dbReference type="GO" id="GO:0016301">
    <property type="term" value="F:kinase activity"/>
    <property type="evidence" value="ECO:0007669"/>
    <property type="project" value="UniProtKB-UniRule"/>
</dbReference>
<keyword evidence="6 10" id="KW-0547">Nucleotide-binding</keyword>
<name>A0A0D6R2Q7_ARACU</name>
<dbReference type="FunFam" id="3.40.50.10240:FF:000001">
    <property type="entry name" value="Thiamine pyrophosphokinase"/>
    <property type="match status" value="1"/>
</dbReference>
<sequence>MGGRPSKQEEEEEEEIMEVMQHSVEFLTPTAANCGGSGRVYALVVLNYELPSFTPALWNRAQLRLCADGGANRLFDQMAKFFPDEAPALVRQRFKPDVIKGDLDSIRPEVREFYDNMGSTILDESNDQDTTDLHKCVAFIKDCTPDLEKANLTVLVVGALGGRFDHELGNINVLYAFSAMRIVLLSNDSLLFLLPRTHCHEILVNPSVEGPHCGLIPLGRPSQSTTTSGLQWDLNMTPMGFGSLISTSNILKGEKVTVCSDVDLLWTTSIRKGDSMS</sequence>
<dbReference type="PANTHER" id="PTHR13622:SF8">
    <property type="entry name" value="THIAMIN PYROPHOSPHOKINASE 1"/>
    <property type="match status" value="1"/>
</dbReference>
<evidence type="ECO:0000256" key="8">
    <source>
        <dbReference type="ARBA" id="ARBA00022840"/>
    </source>
</evidence>
<dbReference type="Gene3D" id="3.40.50.10240">
    <property type="entry name" value="Thiamin pyrophosphokinase, catalytic domain"/>
    <property type="match status" value="1"/>
</dbReference>
<keyword evidence="4" id="KW-0963">Cytoplasm</keyword>
<dbReference type="Pfam" id="PF04263">
    <property type="entry name" value="TPK_catalytic"/>
    <property type="match status" value="1"/>
</dbReference>
<comment type="function">
    <text evidence="9">Catalyzes the phosphorylation of thiamine to thiamine pyrophosphate (TPP). TPP is an active cofactor for enzymes involved in glycolysis and energy production. Plant leaves require high levels of TPP for photosynthesis and carbohydrate metabolism.</text>
</comment>
<dbReference type="GO" id="GO:0006772">
    <property type="term" value="P:thiamine metabolic process"/>
    <property type="evidence" value="ECO:0007669"/>
    <property type="project" value="InterPro"/>
</dbReference>
<accession>A0A0D6R2Q7</accession>
<dbReference type="InterPro" id="IPR007371">
    <property type="entry name" value="TPK_catalytic"/>
</dbReference>
<dbReference type="Gene3D" id="2.60.120.320">
    <property type="entry name" value="Thiamin pyrophosphokinase, thiamin-binding domain"/>
    <property type="match status" value="1"/>
</dbReference>
<dbReference type="SUPFAM" id="SSF63999">
    <property type="entry name" value="Thiamin pyrophosphokinase, catalytic domain"/>
    <property type="match status" value="1"/>
</dbReference>
<evidence type="ECO:0000256" key="5">
    <source>
        <dbReference type="ARBA" id="ARBA00022679"/>
    </source>
</evidence>
<dbReference type="GO" id="GO:0004788">
    <property type="term" value="F:thiamine diphosphokinase activity"/>
    <property type="evidence" value="ECO:0007669"/>
    <property type="project" value="UniProtKB-UniRule"/>
</dbReference>
<dbReference type="FunFam" id="2.60.120.320:FF:000001">
    <property type="entry name" value="Thiamine pyrophosphokinase"/>
    <property type="match status" value="1"/>
</dbReference>
<evidence type="ECO:0000256" key="9">
    <source>
        <dbReference type="ARBA" id="ARBA00025120"/>
    </source>
</evidence>
<protein>
    <recommendedName>
        <fullName evidence="10">Thiamine pyrophosphokinase</fullName>
        <ecNumber evidence="10">2.7.6.2</ecNumber>
    </recommendedName>
</protein>
<dbReference type="GO" id="GO:0005524">
    <property type="term" value="F:ATP binding"/>
    <property type="evidence" value="ECO:0007669"/>
    <property type="project" value="UniProtKB-UniRule"/>
</dbReference>
<dbReference type="InterPro" id="IPR006282">
    <property type="entry name" value="Thi_PPkinase"/>
</dbReference>
<dbReference type="GO" id="GO:0005829">
    <property type="term" value="C:cytosol"/>
    <property type="evidence" value="ECO:0007669"/>
    <property type="project" value="UniProtKB-SubCell"/>
</dbReference>
<feature type="domain" description="Thiamin pyrophosphokinase thiamin-binding" evidence="11">
    <location>
        <begin position="198"/>
        <end position="264"/>
    </location>
</feature>
<keyword evidence="5 10" id="KW-0808">Transferase</keyword>
<dbReference type="GO" id="GO:0030975">
    <property type="term" value="F:thiamine binding"/>
    <property type="evidence" value="ECO:0007669"/>
    <property type="project" value="UniProtKB-UniRule"/>
</dbReference>
<evidence type="ECO:0000256" key="7">
    <source>
        <dbReference type="ARBA" id="ARBA00022777"/>
    </source>
</evidence>
<reference evidence="12" key="1">
    <citation type="submission" date="2015-03" db="EMBL/GenBank/DDBJ databases">
        <title>A transcriptome of Araucaria cunninghamii, an australian fine timber species.</title>
        <authorList>
            <person name="Jing Yi C.J.Y."/>
            <person name="Yin San L.Y.S."/>
            <person name="Abdul Karim S.S."/>
            <person name="Wan Azmi N.N."/>
            <person name="Hercus R.R."/>
            <person name="Croft L.L."/>
        </authorList>
    </citation>
    <scope>NUCLEOTIDE SEQUENCE</scope>
    <source>
        <strain evidence="12">MI0301</strain>
        <tissue evidence="12">Leaf</tissue>
    </source>
</reference>
<evidence type="ECO:0000256" key="4">
    <source>
        <dbReference type="ARBA" id="ARBA00022490"/>
    </source>
</evidence>
<dbReference type="Pfam" id="PF04265">
    <property type="entry name" value="TPK_B1_binding"/>
    <property type="match status" value="1"/>
</dbReference>
<proteinExistence type="inferred from homology"/>
<evidence type="ECO:0000256" key="1">
    <source>
        <dbReference type="ARBA" id="ARBA00004514"/>
    </source>
</evidence>
<comment type="similarity">
    <text evidence="3 10">Belongs to the thiamine pyrophosphokinase family.</text>
</comment>
<dbReference type="InterPro" id="IPR036759">
    <property type="entry name" value="TPK_catalytic_sf"/>
</dbReference>
<evidence type="ECO:0000256" key="10">
    <source>
        <dbReference type="PIRNR" id="PIRNR031057"/>
    </source>
</evidence>
<comment type="subcellular location">
    <subcellularLocation>
        <location evidence="1">Cytoplasm</location>
        <location evidence="1">Cytosol</location>
    </subcellularLocation>
</comment>
<comment type="catalytic activity">
    <reaction evidence="10">
        <text>thiamine + ATP = thiamine diphosphate + AMP + H(+)</text>
        <dbReference type="Rhea" id="RHEA:11576"/>
        <dbReference type="ChEBI" id="CHEBI:15378"/>
        <dbReference type="ChEBI" id="CHEBI:18385"/>
        <dbReference type="ChEBI" id="CHEBI:30616"/>
        <dbReference type="ChEBI" id="CHEBI:58937"/>
        <dbReference type="ChEBI" id="CHEBI:456215"/>
    </reaction>
</comment>
<dbReference type="UniPathway" id="UPA00060">
    <property type="reaction ID" value="UER00597"/>
</dbReference>
<dbReference type="InterPro" id="IPR007373">
    <property type="entry name" value="Thiamin_PyroPKinase_B1-bd"/>
</dbReference>